<dbReference type="InterPro" id="IPR017978">
    <property type="entry name" value="GPCR_3_C"/>
</dbReference>
<evidence type="ECO:0000256" key="5">
    <source>
        <dbReference type="ARBA" id="ARBA00022989"/>
    </source>
</evidence>
<feature type="transmembrane region" description="Helical" evidence="11">
    <location>
        <begin position="596"/>
        <end position="621"/>
    </location>
</feature>
<dbReference type="Pfam" id="PF00003">
    <property type="entry name" value="7tm_3"/>
    <property type="match status" value="1"/>
</dbReference>
<proteinExistence type="predicted"/>
<keyword evidence="6" id="KW-0297">G-protein coupled receptor</keyword>
<reference evidence="13" key="1">
    <citation type="submission" date="2014-08" db="EMBL/GenBank/DDBJ databases">
        <authorList>
            <person name="Senf B."/>
            <person name="Petzold A."/>
            <person name="Downie B.R."/>
            <person name="Koch P."/>
            <person name="Platzer M."/>
        </authorList>
    </citation>
    <scope>NUCLEOTIDE SEQUENCE [LARGE SCALE GENOMIC DNA]</scope>
    <source>
        <strain evidence="13">GRZ</strain>
    </source>
</reference>
<protein>
    <submittedName>
        <fullName evidence="13">Olfactory receptor C family, u1</fullName>
    </submittedName>
</protein>
<evidence type="ECO:0000256" key="2">
    <source>
        <dbReference type="ARBA" id="ARBA00022475"/>
    </source>
</evidence>
<dbReference type="InterPro" id="IPR011500">
    <property type="entry name" value="GPCR_3_9-Cys_dom"/>
</dbReference>
<evidence type="ECO:0000256" key="4">
    <source>
        <dbReference type="ARBA" id="ARBA00022729"/>
    </source>
</evidence>
<accession>A0A8C6KD00</accession>
<dbReference type="GO" id="GO:0005886">
    <property type="term" value="C:plasma membrane"/>
    <property type="evidence" value="ECO:0007669"/>
    <property type="project" value="UniProtKB-SubCell"/>
</dbReference>
<dbReference type="GeneTree" id="ENSGT00940000166814"/>
<dbReference type="PROSITE" id="PS00981">
    <property type="entry name" value="G_PROTEIN_RECEP_F3_3"/>
    <property type="match status" value="1"/>
</dbReference>
<feature type="domain" description="G-protein coupled receptors family 3 profile" evidence="12">
    <location>
        <begin position="596"/>
        <end position="862"/>
    </location>
</feature>
<keyword evidence="7 11" id="KW-0472">Membrane</keyword>
<keyword evidence="3 11" id="KW-0812">Transmembrane</keyword>
<sequence length="864" mass="96288">MTAEEEVGKAKEGKKDRMEANSVNFHVSQCVKLKESELLALQSEGDVVIGGFFHLHYDAPEPQQNYNSKPHKIACSGFDLRAFRWMMTMVFAVEEINKSDLLPGVKLGYRIMDCCDNIHTALRAFSSLVSFSEVTAQFEPPTCFFDSPIPAIIGLASSSPSRAVAQTLGSFNIPLVSYFATCTCLSDKQTYPSFLRTVPSDFFQVKGLVQLVTFFDWFWVGTVGTTVRCFVLIFQNFSASLNKTNCKIVIFYRTTTVYMGSKLSQISSDHMCLRCNTLQIEFRVPPQTSLWLLLPRLAQRNVTGIQWIASESWVAATLLSQPHFHRLLQGTLGFSFPGVRIPGLKDFLLSVRPSPEPGMEFINMFWEEQFGCKLKFEGEVMKDNGTACTGLEDLSLTSSRYTDVSKVRISYNVYKAVFAIAHALHALLDCKTEGPFNTLLMFKQLLYHLKKVNFTNQFGERIYFNSNGEPAPLYEVVNWQKDSSGEIRFVKVGSYDSSAAPGQKLQVQQSSIIWTRGDSQVPTSQCSAPCPPGSRQATRPGEPLCCFDCLPCADGEISNQTGSTECIKCPEFFWSDPDKVKCVAGVEEFLSFTETMGIILVTLTLLGVILTIIITAIFHHFRTTPIVKANNSEISFLLLLSLKLCFLCSLLFIGQPSVWTCMFRQAAFGVSFVICLSCLLVKTIVVLLAFRANVPGPKSLRMFGPSQQRTLIFCTTAPQICLCTGWLLGSPPIPFRNPTFQASNGKIFVECKEPWPAGFYLVLGYIGLLAFVCLLLAFLGRKLPDTFNEAKFITFSMLIFIAVWISFIPAYVSSPGKFSVAVEIFAILASSFGLLLCIFVPKCYIILLHPERNIKKGMTGKFSN</sequence>
<dbReference type="AlphaFoldDB" id="A0A8C6KD00"/>
<dbReference type="InterPro" id="IPR004073">
    <property type="entry name" value="GPCR_3_vmron_rcpt_2"/>
</dbReference>
<keyword evidence="9" id="KW-0325">Glycoprotein</keyword>
<keyword evidence="4" id="KW-0732">Signal</keyword>
<evidence type="ECO:0000313" key="14">
    <source>
        <dbReference type="Proteomes" id="UP000694548"/>
    </source>
</evidence>
<evidence type="ECO:0000256" key="7">
    <source>
        <dbReference type="ARBA" id="ARBA00023136"/>
    </source>
</evidence>
<reference evidence="13" key="2">
    <citation type="submission" date="2025-08" db="UniProtKB">
        <authorList>
            <consortium name="Ensembl"/>
        </authorList>
    </citation>
    <scope>IDENTIFICATION</scope>
</reference>
<evidence type="ECO:0000256" key="1">
    <source>
        <dbReference type="ARBA" id="ARBA00004651"/>
    </source>
</evidence>
<dbReference type="InterPro" id="IPR001828">
    <property type="entry name" value="ANF_lig-bd_rcpt"/>
</dbReference>
<dbReference type="InterPro" id="IPR000337">
    <property type="entry name" value="GPCR_3"/>
</dbReference>
<keyword evidence="10" id="KW-0807">Transducer</keyword>
<dbReference type="FunFam" id="2.10.50.30:FF:000003">
    <property type="entry name" value="Vomeronasal 2, receptor 120"/>
    <property type="match status" value="1"/>
</dbReference>
<keyword evidence="14" id="KW-1185">Reference proteome</keyword>
<evidence type="ECO:0000256" key="9">
    <source>
        <dbReference type="ARBA" id="ARBA00023180"/>
    </source>
</evidence>
<organism evidence="13 14">
    <name type="scientific">Nothobranchius furzeri</name>
    <name type="common">Turquoise killifish</name>
    <dbReference type="NCBI Taxonomy" id="105023"/>
    <lineage>
        <taxon>Eukaryota</taxon>
        <taxon>Metazoa</taxon>
        <taxon>Chordata</taxon>
        <taxon>Craniata</taxon>
        <taxon>Vertebrata</taxon>
        <taxon>Euteleostomi</taxon>
        <taxon>Actinopterygii</taxon>
        <taxon>Neopterygii</taxon>
        <taxon>Teleostei</taxon>
        <taxon>Neoteleostei</taxon>
        <taxon>Acanthomorphata</taxon>
        <taxon>Ovalentaria</taxon>
        <taxon>Atherinomorphae</taxon>
        <taxon>Cyprinodontiformes</taxon>
        <taxon>Nothobranchiidae</taxon>
        <taxon>Nothobranchius</taxon>
    </lineage>
</organism>
<dbReference type="InterPro" id="IPR028082">
    <property type="entry name" value="Peripla_BP_I"/>
</dbReference>
<keyword evidence="2" id="KW-1003">Cell membrane</keyword>
<reference evidence="13" key="3">
    <citation type="submission" date="2025-09" db="UniProtKB">
        <authorList>
            <consortium name="Ensembl"/>
        </authorList>
    </citation>
    <scope>IDENTIFICATION</scope>
</reference>
<dbReference type="GO" id="GO:0004930">
    <property type="term" value="F:G protein-coupled receptor activity"/>
    <property type="evidence" value="ECO:0007669"/>
    <property type="project" value="UniProtKB-KW"/>
</dbReference>
<dbReference type="Pfam" id="PF01094">
    <property type="entry name" value="ANF_receptor"/>
    <property type="match status" value="1"/>
</dbReference>
<feature type="transmembrane region" description="Helical" evidence="11">
    <location>
        <begin position="666"/>
        <end position="690"/>
    </location>
</feature>
<dbReference type="Ensembl" id="ENSNFUT00015003237.1">
    <property type="protein sequence ID" value="ENSNFUP00015003049.1"/>
    <property type="gene ID" value="ENSNFUG00015001555.1"/>
</dbReference>
<dbReference type="Gene3D" id="2.10.50.30">
    <property type="entry name" value="GPCR, family 3, nine cysteines domain"/>
    <property type="match status" value="1"/>
</dbReference>
<keyword evidence="5 11" id="KW-1133">Transmembrane helix</keyword>
<dbReference type="Gene3D" id="3.40.50.2300">
    <property type="match status" value="2"/>
</dbReference>
<dbReference type="PROSITE" id="PS50259">
    <property type="entry name" value="G_PROTEIN_RECEP_F3_4"/>
    <property type="match status" value="1"/>
</dbReference>
<evidence type="ECO:0000256" key="3">
    <source>
        <dbReference type="ARBA" id="ARBA00022692"/>
    </source>
</evidence>
<feature type="transmembrane region" description="Helical" evidence="11">
    <location>
        <begin position="792"/>
        <end position="812"/>
    </location>
</feature>
<dbReference type="CDD" id="cd15283">
    <property type="entry name" value="7tmC_V2R_pheromone"/>
    <property type="match status" value="1"/>
</dbReference>
<evidence type="ECO:0000256" key="10">
    <source>
        <dbReference type="ARBA" id="ARBA00023224"/>
    </source>
</evidence>
<dbReference type="InterPro" id="IPR038550">
    <property type="entry name" value="GPCR_3_9-Cys_sf"/>
</dbReference>
<comment type="subcellular location">
    <subcellularLocation>
        <location evidence="1">Cell membrane</location>
        <topology evidence="1">Multi-pass membrane protein</topology>
    </subcellularLocation>
</comment>
<name>A0A8C6KD00_NOTFU</name>
<dbReference type="PANTHER" id="PTHR24061">
    <property type="entry name" value="CALCIUM-SENSING RECEPTOR-RELATED"/>
    <property type="match status" value="1"/>
</dbReference>
<dbReference type="PRINTS" id="PR00248">
    <property type="entry name" value="GPCRMGR"/>
</dbReference>
<dbReference type="PRINTS" id="PR01535">
    <property type="entry name" value="VOMERONASL2R"/>
</dbReference>
<feature type="transmembrane region" description="Helical" evidence="11">
    <location>
        <begin position="633"/>
        <end position="654"/>
    </location>
</feature>
<dbReference type="SUPFAM" id="SSF53822">
    <property type="entry name" value="Periplasmic binding protein-like I"/>
    <property type="match status" value="1"/>
</dbReference>
<keyword evidence="8" id="KW-0675">Receptor</keyword>
<dbReference type="InterPro" id="IPR017979">
    <property type="entry name" value="GPCR_3_CS"/>
</dbReference>
<evidence type="ECO:0000256" key="8">
    <source>
        <dbReference type="ARBA" id="ARBA00023170"/>
    </source>
</evidence>
<dbReference type="Pfam" id="PF07562">
    <property type="entry name" value="NCD3G"/>
    <property type="match status" value="1"/>
</dbReference>
<feature type="transmembrane region" description="Helical" evidence="11">
    <location>
        <begin position="824"/>
        <end position="848"/>
    </location>
</feature>
<dbReference type="PANTHER" id="PTHR24061:SF579">
    <property type="entry name" value="OLFACTORY RECEPTOR C FAMILY, U1"/>
    <property type="match status" value="1"/>
</dbReference>
<evidence type="ECO:0000313" key="13">
    <source>
        <dbReference type="Ensembl" id="ENSNFUP00015003049.1"/>
    </source>
</evidence>
<feature type="transmembrane region" description="Helical" evidence="11">
    <location>
        <begin position="757"/>
        <end position="780"/>
    </location>
</feature>
<dbReference type="Proteomes" id="UP000694548">
    <property type="component" value="Chromosome sgr06"/>
</dbReference>
<feature type="transmembrane region" description="Helical" evidence="11">
    <location>
        <begin position="711"/>
        <end position="729"/>
    </location>
</feature>
<evidence type="ECO:0000256" key="11">
    <source>
        <dbReference type="SAM" id="Phobius"/>
    </source>
</evidence>
<dbReference type="InterPro" id="IPR000068">
    <property type="entry name" value="GPCR_3_Ca_sens_rcpt-rel"/>
</dbReference>
<evidence type="ECO:0000259" key="12">
    <source>
        <dbReference type="PROSITE" id="PS50259"/>
    </source>
</evidence>
<evidence type="ECO:0000256" key="6">
    <source>
        <dbReference type="ARBA" id="ARBA00023040"/>
    </source>
</evidence>